<dbReference type="InterPro" id="IPR036259">
    <property type="entry name" value="MFS_trans_sf"/>
</dbReference>
<dbReference type="PANTHER" id="PTHR23512">
    <property type="entry name" value="MAJOR FACILITATOR SUPERFAMILY DOMAIN-CONTAINING PROTEIN 1"/>
    <property type="match status" value="1"/>
</dbReference>
<evidence type="ECO:0000313" key="28">
    <source>
        <dbReference type="Proteomes" id="UP000694843"/>
    </source>
</evidence>
<evidence type="ECO:0000256" key="19">
    <source>
        <dbReference type="ARBA" id="ARBA00044919"/>
    </source>
</evidence>
<comment type="catalytic activity">
    <reaction evidence="16">
        <text>L-lysyl-L-lysine(out) = L-lysyl-L-lysine(in)</text>
        <dbReference type="Rhea" id="RHEA:79403"/>
        <dbReference type="ChEBI" id="CHEBI:229956"/>
    </reaction>
</comment>
<name>A0A8B7PHL5_HYAAZ</name>
<dbReference type="Pfam" id="PF07690">
    <property type="entry name" value="MFS_1"/>
    <property type="match status" value="1"/>
</dbReference>
<evidence type="ECO:0000256" key="25">
    <source>
        <dbReference type="SAM" id="MobiDB-lite"/>
    </source>
</evidence>
<feature type="region of interest" description="Disordered" evidence="25">
    <location>
        <begin position="1"/>
        <end position="35"/>
    </location>
</feature>
<feature type="compositionally biased region" description="Polar residues" evidence="25">
    <location>
        <begin position="20"/>
        <end position="35"/>
    </location>
</feature>
<evidence type="ECO:0000256" key="13">
    <source>
        <dbReference type="ARBA" id="ARBA00044893"/>
    </source>
</evidence>
<comment type="catalytic activity">
    <reaction evidence="14">
        <text>L-aspartyl-L-lysine(out) = L-aspartyl-L-lysine(in)</text>
        <dbReference type="Rhea" id="RHEA:79411"/>
        <dbReference type="ChEBI" id="CHEBI:229953"/>
    </reaction>
</comment>
<keyword evidence="3" id="KW-0813">Transport</keyword>
<evidence type="ECO:0000256" key="9">
    <source>
        <dbReference type="ARBA" id="ARBA00044878"/>
    </source>
</evidence>
<comment type="catalytic activity">
    <reaction evidence="19">
        <text>L-alanyl-L-lysine(out) = L-alanyl-L-lysine(in)</text>
        <dbReference type="Rhea" id="RHEA:79415"/>
        <dbReference type="ChEBI" id="CHEBI:192470"/>
    </reaction>
</comment>
<keyword evidence="28" id="KW-1185">Reference proteome</keyword>
<evidence type="ECO:0000256" key="26">
    <source>
        <dbReference type="SAM" id="Phobius"/>
    </source>
</evidence>
<feature type="transmembrane region" description="Helical" evidence="26">
    <location>
        <begin position="130"/>
        <end position="152"/>
    </location>
</feature>
<keyword evidence="6 26" id="KW-0472">Membrane</keyword>
<dbReference type="InterPro" id="IPR020846">
    <property type="entry name" value="MFS_dom"/>
</dbReference>
<comment type="catalytic activity">
    <reaction evidence="18">
        <text>L-histidyl-L-alpha-amino acid(out) = L-histidyl-L-alpha-amino acid(in)</text>
        <dbReference type="Rhea" id="RHEA:79379"/>
        <dbReference type="ChEBI" id="CHEBI:229964"/>
    </reaction>
</comment>
<evidence type="ECO:0000313" key="30">
    <source>
        <dbReference type="RefSeq" id="XP_018025649.1"/>
    </source>
</evidence>
<dbReference type="PANTHER" id="PTHR23512:SF3">
    <property type="entry name" value="MAJOR FACILITATOR SUPERFAMILY DOMAIN-CONTAINING PROTEIN 1"/>
    <property type="match status" value="1"/>
</dbReference>
<evidence type="ECO:0000259" key="27">
    <source>
        <dbReference type="PROSITE" id="PS50850"/>
    </source>
</evidence>
<feature type="transmembrane region" description="Helical" evidence="26">
    <location>
        <begin position="96"/>
        <end position="118"/>
    </location>
</feature>
<evidence type="ECO:0000256" key="8">
    <source>
        <dbReference type="ARBA" id="ARBA00044876"/>
    </source>
</evidence>
<feature type="transmembrane region" description="Helical" evidence="26">
    <location>
        <begin position="344"/>
        <end position="363"/>
    </location>
</feature>
<feature type="transmembrane region" description="Helical" evidence="26">
    <location>
        <begin position="56"/>
        <end position="75"/>
    </location>
</feature>
<comment type="catalytic activity">
    <reaction evidence="12">
        <text>L-lysyl-L-alpha-amino acid(out) = L-lysyl-L-alpha-amino acid(in)</text>
        <dbReference type="Rhea" id="RHEA:79387"/>
        <dbReference type="ChEBI" id="CHEBI:229965"/>
    </reaction>
</comment>
<evidence type="ECO:0000256" key="18">
    <source>
        <dbReference type="ARBA" id="ARBA00044912"/>
    </source>
</evidence>
<evidence type="ECO:0000256" key="1">
    <source>
        <dbReference type="ARBA" id="ARBA00004155"/>
    </source>
</evidence>
<feature type="transmembrane region" description="Helical" evidence="26">
    <location>
        <begin position="277"/>
        <end position="297"/>
    </location>
</feature>
<comment type="catalytic activity">
    <reaction evidence="15">
        <text>L-arginyl-L-alpha-amino acid(out) = L-arginyl-L-alpha-amino acid(in)</text>
        <dbReference type="Rhea" id="RHEA:79371"/>
        <dbReference type="ChEBI" id="CHEBI:84315"/>
    </reaction>
</comment>
<evidence type="ECO:0000256" key="23">
    <source>
        <dbReference type="ARBA" id="ARBA00045709"/>
    </source>
</evidence>
<comment type="function">
    <text evidence="23">Lysosomal dipeptide uniporter that selectively exports lysine, arginine or histidine-containing dipeptides with a net positive charge from the lysosome lumen into the cytosol. Could play a role in a specific type of protein O-glycosylation indirectly regulating macrophages migration and tissue invasion. Also essential for liver homeostasis.</text>
</comment>
<proteinExistence type="inferred from homology"/>
<evidence type="ECO:0000256" key="20">
    <source>
        <dbReference type="ARBA" id="ARBA00044924"/>
    </source>
</evidence>
<comment type="catalytic activity">
    <reaction evidence="9">
        <text>L-histidyl-glycine(out) = L-histidyl-glycine(in)</text>
        <dbReference type="Rhea" id="RHEA:79395"/>
        <dbReference type="ChEBI" id="CHEBI:229957"/>
    </reaction>
</comment>
<dbReference type="Gene3D" id="1.20.1250.20">
    <property type="entry name" value="MFS general substrate transporter like domains"/>
    <property type="match status" value="2"/>
</dbReference>
<comment type="catalytic activity">
    <reaction evidence="11">
        <text>L-alpha-aminoacyl-L-histidine(out) = L-alpha-aminoacyl-L-histidine(in)</text>
        <dbReference type="Rhea" id="RHEA:79375"/>
        <dbReference type="ChEBI" id="CHEBI:229967"/>
    </reaction>
</comment>
<dbReference type="GO" id="GO:0022857">
    <property type="term" value="F:transmembrane transporter activity"/>
    <property type="evidence" value="ECO:0007669"/>
    <property type="project" value="InterPro"/>
</dbReference>
<evidence type="ECO:0000256" key="6">
    <source>
        <dbReference type="ARBA" id="ARBA00023136"/>
    </source>
</evidence>
<evidence type="ECO:0000256" key="2">
    <source>
        <dbReference type="ARBA" id="ARBA00008335"/>
    </source>
</evidence>
<dbReference type="OrthoDB" id="424834at2759"/>
<dbReference type="RefSeq" id="XP_047736354.1">
    <property type="nucleotide sequence ID" value="XM_047880398.1"/>
</dbReference>
<dbReference type="RefSeq" id="XP_018025649.1">
    <property type="nucleotide sequence ID" value="XM_018170160.2"/>
</dbReference>
<evidence type="ECO:0000256" key="12">
    <source>
        <dbReference type="ARBA" id="ARBA00044891"/>
    </source>
</evidence>
<dbReference type="AlphaFoldDB" id="A0A8B7PHL5"/>
<dbReference type="CDD" id="cd17340">
    <property type="entry name" value="MFS_MFSD1"/>
    <property type="match status" value="1"/>
</dbReference>
<keyword evidence="5 26" id="KW-1133">Transmembrane helix</keyword>
<evidence type="ECO:0000256" key="16">
    <source>
        <dbReference type="ARBA" id="ARBA00044900"/>
    </source>
</evidence>
<evidence type="ECO:0000256" key="3">
    <source>
        <dbReference type="ARBA" id="ARBA00022448"/>
    </source>
</evidence>
<comment type="similarity">
    <text evidence="2">Belongs to the major facilitator superfamily.</text>
</comment>
<organism evidence="28 30">
    <name type="scientific">Hyalella azteca</name>
    <name type="common">Amphipod</name>
    <dbReference type="NCBI Taxonomy" id="294128"/>
    <lineage>
        <taxon>Eukaryota</taxon>
        <taxon>Metazoa</taxon>
        <taxon>Ecdysozoa</taxon>
        <taxon>Arthropoda</taxon>
        <taxon>Crustacea</taxon>
        <taxon>Multicrustacea</taxon>
        <taxon>Malacostraca</taxon>
        <taxon>Eumalacostraca</taxon>
        <taxon>Peracarida</taxon>
        <taxon>Amphipoda</taxon>
        <taxon>Senticaudata</taxon>
        <taxon>Talitrida</taxon>
        <taxon>Talitroidea</taxon>
        <taxon>Hyalellidae</taxon>
        <taxon>Hyalella</taxon>
    </lineage>
</organism>
<feature type="region of interest" description="Disordered" evidence="25">
    <location>
        <begin position="552"/>
        <end position="620"/>
    </location>
</feature>
<evidence type="ECO:0000256" key="15">
    <source>
        <dbReference type="ARBA" id="ARBA00044899"/>
    </source>
</evidence>
<comment type="catalytic activity">
    <reaction evidence="8">
        <text>L-lysyl-L-alanine(out) = L-lysyl-L-alanine(in)</text>
        <dbReference type="Rhea" id="RHEA:79399"/>
        <dbReference type="ChEBI" id="CHEBI:229954"/>
    </reaction>
</comment>
<gene>
    <name evidence="29 30 31" type="primary">LOC108681161</name>
</gene>
<evidence type="ECO:0000256" key="10">
    <source>
        <dbReference type="ARBA" id="ARBA00044881"/>
    </source>
</evidence>
<comment type="subcellular location">
    <subcellularLocation>
        <location evidence="1">Lysosome membrane</location>
        <topology evidence="1">Multi-pass membrane protein</topology>
    </subcellularLocation>
</comment>
<feature type="transmembrane region" description="Helical" evidence="26">
    <location>
        <begin position="188"/>
        <end position="206"/>
    </location>
</feature>
<dbReference type="RefSeq" id="XP_018025648.1">
    <property type="nucleotide sequence ID" value="XM_018170159.2"/>
</dbReference>
<evidence type="ECO:0000313" key="29">
    <source>
        <dbReference type="RefSeq" id="XP_018025648.1"/>
    </source>
</evidence>
<evidence type="ECO:0000256" key="11">
    <source>
        <dbReference type="ARBA" id="ARBA00044884"/>
    </source>
</evidence>
<sequence length="620" mass="67637">MSDGQEVSRPGWPAEADDGNPTNGSGRESPSVSEGSWVTETGCLGSRCCDPKQGPYRFVGLVFMCFLGFGSYFCYDTPASLQNEIKTDMNVSTLQFSTLYSLYSWPNVVLCFVGGFLIDRIFGIRLGTLIFSTIVTVGHFVFSFGALINAFWCMQLGRFIFGVGGESLAVAQNAYTVSWFKGKELNTVFGLMLSMARVGSTVNFLVMEPIYNWVDQTQDGHVTLGITLAIGGFTCIFSLTCAIVLAILDRRRSKVLRVASAEVGEKIQLKDIGKFPLSFWLISVICVTFYSAIFPFIGLSKVFFMYKYGLSSAKANTVSSIVYIISAFASPMFGFVVDKTGRNIMWVGLACLVTMGAHAIMAFTFINPYIPMCIMGLSYSLLASSLWPMVALILPESQLGTAYGIMQSIQNLGLALISMLSGFVVDNYGYLMLEVLNLICLSLAVGSTGVIYVVDMIQDGGYLMKPNKERGIVSPRVEKLMKEAALKKISENEDKDGKLSKTDEGEKVVMEEIEKKKPVDQDSKVGIAVNEGYETSEDEPKFEEKNSVAIVTVKASSDDHEDDVSSSSSDSEVSARSSSSGSSSISEVNDEKSVSSTDDEIASRHPPNDDLDDSEKITCF</sequence>
<feature type="transmembrane region" description="Helical" evidence="26">
    <location>
        <begin position="401"/>
        <end position="424"/>
    </location>
</feature>
<comment type="subunit">
    <text evidence="24">Homodimer. Interacts with lysosomal protein GLMP (via lumenal domain); the interaction starts while both proteins are still in the endoplasmic reticulum and is required for stabilization of MFSD1 in lysosomes but has no direct effect on its targeting to lysosomes or transporter activity.</text>
</comment>
<comment type="catalytic activity">
    <reaction evidence="17">
        <text>L-arginyl-glycine(out) = L-arginyl-glycine(in)</text>
        <dbReference type="Rhea" id="RHEA:79391"/>
        <dbReference type="ChEBI" id="CHEBI:229955"/>
    </reaction>
</comment>
<feature type="transmembrane region" description="Helical" evidence="26">
    <location>
        <begin position="430"/>
        <end position="454"/>
    </location>
</feature>
<dbReference type="SUPFAM" id="SSF103473">
    <property type="entry name" value="MFS general substrate transporter"/>
    <property type="match status" value="1"/>
</dbReference>
<evidence type="ECO:0000313" key="31">
    <source>
        <dbReference type="RefSeq" id="XP_047736354.1"/>
    </source>
</evidence>
<dbReference type="InterPro" id="IPR011701">
    <property type="entry name" value="MFS"/>
</dbReference>
<evidence type="ECO:0000256" key="17">
    <source>
        <dbReference type="ARBA" id="ARBA00044903"/>
    </source>
</evidence>
<evidence type="ECO:0000256" key="21">
    <source>
        <dbReference type="ARBA" id="ARBA00044985"/>
    </source>
</evidence>
<feature type="transmembrane region" description="Helical" evidence="26">
    <location>
        <begin position="317"/>
        <end position="337"/>
    </location>
</feature>
<evidence type="ECO:0000256" key="24">
    <source>
        <dbReference type="ARBA" id="ARBA00046376"/>
    </source>
</evidence>
<evidence type="ECO:0000256" key="7">
    <source>
        <dbReference type="ARBA" id="ARBA00023228"/>
    </source>
</evidence>
<dbReference type="KEGG" id="hazt:108681161"/>
<dbReference type="PROSITE" id="PS50850">
    <property type="entry name" value="MFS"/>
    <property type="match status" value="1"/>
</dbReference>
<dbReference type="GeneID" id="108681161"/>
<dbReference type="Proteomes" id="UP000694843">
    <property type="component" value="Unplaced"/>
</dbReference>
<feature type="domain" description="Major facilitator superfamily (MFS) profile" evidence="27">
    <location>
        <begin position="57"/>
        <end position="458"/>
    </location>
</feature>
<keyword evidence="7" id="KW-0458">Lysosome</keyword>
<evidence type="ECO:0000256" key="5">
    <source>
        <dbReference type="ARBA" id="ARBA00022989"/>
    </source>
</evidence>
<evidence type="ECO:0000256" key="14">
    <source>
        <dbReference type="ARBA" id="ARBA00044898"/>
    </source>
</evidence>
<comment type="catalytic activity">
    <reaction evidence="10">
        <text>L-alpha-aminoacyl-L-arginine(out) = L-alpha-aminoacyl-L-arginine(in)</text>
        <dbReference type="Rhea" id="RHEA:79367"/>
        <dbReference type="ChEBI" id="CHEBI:229968"/>
    </reaction>
</comment>
<evidence type="ECO:0000256" key="4">
    <source>
        <dbReference type="ARBA" id="ARBA00022692"/>
    </source>
</evidence>
<evidence type="ECO:0000256" key="22">
    <source>
        <dbReference type="ARBA" id="ARBA00045018"/>
    </source>
</evidence>
<reference evidence="29 30" key="1">
    <citation type="submission" date="2025-04" db="UniProtKB">
        <authorList>
            <consortium name="RefSeq"/>
        </authorList>
    </citation>
    <scope>IDENTIFICATION</scope>
    <source>
        <tissue evidence="29 30">Whole organism</tissue>
    </source>
</reference>
<feature type="transmembrane region" description="Helical" evidence="26">
    <location>
        <begin position="226"/>
        <end position="248"/>
    </location>
</feature>
<protein>
    <recommendedName>
        <fullName evidence="21">Lysosomal dipeptide transporter MFSD1</fullName>
    </recommendedName>
    <alternativeName>
        <fullName evidence="22">Major facilitator superfamily domain-containing protein 1</fullName>
    </alternativeName>
</protein>
<dbReference type="OMA" id="FSWVYWT"/>
<feature type="compositionally biased region" description="Low complexity" evidence="25">
    <location>
        <begin position="565"/>
        <end position="587"/>
    </location>
</feature>
<accession>A0A8B7PHL5</accession>
<comment type="catalytic activity">
    <reaction evidence="13">
        <text>L-alpha-aminoacyl-L-lysine(out) = L-alpha-aminoacyl-L-lysine(in)</text>
        <dbReference type="Rhea" id="RHEA:79383"/>
        <dbReference type="ChEBI" id="CHEBI:229966"/>
    </reaction>
</comment>
<keyword evidence="4 26" id="KW-0812">Transmembrane</keyword>
<dbReference type="GO" id="GO:0005765">
    <property type="term" value="C:lysosomal membrane"/>
    <property type="evidence" value="ECO:0007669"/>
    <property type="project" value="UniProtKB-SubCell"/>
</dbReference>
<dbReference type="InterPro" id="IPR052187">
    <property type="entry name" value="MFSD1"/>
</dbReference>
<comment type="catalytic activity">
    <reaction evidence="20">
        <text>L-lysyl-glycine(out) = L-lysyl-glycine(in)</text>
        <dbReference type="Rhea" id="RHEA:79407"/>
        <dbReference type="ChEBI" id="CHEBI:191202"/>
    </reaction>
</comment>